<feature type="transmembrane region" description="Helical" evidence="1">
    <location>
        <begin position="14"/>
        <end position="41"/>
    </location>
</feature>
<keyword evidence="1" id="KW-1133">Transmembrane helix</keyword>
<reference evidence="2" key="1">
    <citation type="submission" date="2021-01" db="EMBL/GenBank/DDBJ databases">
        <authorList>
            <consortium name="Genoscope - CEA"/>
            <person name="William W."/>
        </authorList>
    </citation>
    <scope>NUCLEOTIDE SEQUENCE</scope>
</reference>
<dbReference type="EMBL" id="HG994361">
    <property type="protein sequence ID" value="CAF2158958.1"/>
    <property type="molecule type" value="Genomic_DNA"/>
</dbReference>
<name>A0A816YHI4_BRANA</name>
<keyword evidence="1" id="KW-0812">Transmembrane</keyword>
<accession>A0A816YHI4</accession>
<dbReference type="AlphaFoldDB" id="A0A816YHI4"/>
<keyword evidence="1" id="KW-0472">Membrane</keyword>
<evidence type="ECO:0000313" key="2">
    <source>
        <dbReference type="EMBL" id="CAF2158958.1"/>
    </source>
</evidence>
<dbReference type="Proteomes" id="UP001295469">
    <property type="component" value="Chromosome A07"/>
</dbReference>
<gene>
    <name evidence="2" type="ORF">DARMORV10_A07P08720.1</name>
</gene>
<proteinExistence type="predicted"/>
<evidence type="ECO:0000256" key="1">
    <source>
        <dbReference type="SAM" id="Phobius"/>
    </source>
</evidence>
<protein>
    <submittedName>
        <fullName evidence="2">(rape) hypothetical protein</fullName>
    </submittedName>
</protein>
<organism evidence="2">
    <name type="scientific">Brassica napus</name>
    <name type="common">Rape</name>
    <dbReference type="NCBI Taxonomy" id="3708"/>
    <lineage>
        <taxon>Eukaryota</taxon>
        <taxon>Viridiplantae</taxon>
        <taxon>Streptophyta</taxon>
        <taxon>Embryophyta</taxon>
        <taxon>Tracheophyta</taxon>
        <taxon>Spermatophyta</taxon>
        <taxon>Magnoliopsida</taxon>
        <taxon>eudicotyledons</taxon>
        <taxon>Gunneridae</taxon>
        <taxon>Pentapetalae</taxon>
        <taxon>rosids</taxon>
        <taxon>malvids</taxon>
        <taxon>Brassicales</taxon>
        <taxon>Brassicaceae</taxon>
        <taxon>Brassiceae</taxon>
        <taxon>Brassica</taxon>
    </lineage>
</organism>
<sequence>MDHLFLLSSTGEEIWVHVLQILGGSSSYVPFVVSYAVMVFFKGPKNYHFAETFSASSGNIQHIYGLNTIKEFTTT</sequence>